<dbReference type="Proteomes" id="UP000034917">
    <property type="component" value="Unassembled WGS sequence"/>
</dbReference>
<proteinExistence type="predicted"/>
<accession>A0A0G0GET4</accession>
<dbReference type="EMBL" id="LBSV01000015">
    <property type="protein sequence ID" value="KKQ24570.1"/>
    <property type="molecule type" value="Genomic_DNA"/>
</dbReference>
<dbReference type="Gene3D" id="3.40.50.2020">
    <property type="match status" value="1"/>
</dbReference>
<sequence>MANPIVENFREGELRSRRSHLAMYIRSRAKVIDARTGYVSIEEVNQRTDPMILQASAEITKGLFLDKLPADFKPEVVIGVPNRGKSFSVALGINTGLPISETDRTLIKDDQNKDFNVEYDQKENTVYINGIPSFTRKGELFSHKLRGVRPDSAVLVADDFCATGAVTEYYLKAFEELNIKPIFVYIVAKDFNDSDPPQKGYRKFKEENLPVFAIVRLTEIENSHVVVTADDILTS</sequence>
<evidence type="ECO:0000313" key="1">
    <source>
        <dbReference type="EMBL" id="KKQ24570.1"/>
    </source>
</evidence>
<dbReference type="SUPFAM" id="SSF53271">
    <property type="entry name" value="PRTase-like"/>
    <property type="match status" value="1"/>
</dbReference>
<dbReference type="InterPro" id="IPR029057">
    <property type="entry name" value="PRTase-like"/>
</dbReference>
<organism evidence="1 2">
    <name type="scientific">Candidatus Roizmanbacteria bacterium GW2011_GWC2_37_13</name>
    <dbReference type="NCBI Taxonomy" id="1618486"/>
    <lineage>
        <taxon>Bacteria</taxon>
        <taxon>Candidatus Roizmaniibacteriota</taxon>
    </lineage>
</organism>
<protein>
    <recommendedName>
        <fullName evidence="3">Phosphoribosyltransferase domain-containing protein</fullName>
    </recommendedName>
</protein>
<comment type="caution">
    <text evidence="1">The sequence shown here is derived from an EMBL/GenBank/DDBJ whole genome shotgun (WGS) entry which is preliminary data.</text>
</comment>
<dbReference type="AlphaFoldDB" id="A0A0G0GET4"/>
<name>A0A0G0GET4_9BACT</name>
<reference evidence="1 2" key="1">
    <citation type="journal article" date="2015" name="Nature">
        <title>rRNA introns, odd ribosomes, and small enigmatic genomes across a large radiation of phyla.</title>
        <authorList>
            <person name="Brown C.T."/>
            <person name="Hug L.A."/>
            <person name="Thomas B.C."/>
            <person name="Sharon I."/>
            <person name="Castelle C.J."/>
            <person name="Singh A."/>
            <person name="Wilkins M.J."/>
            <person name="Williams K.H."/>
            <person name="Banfield J.F."/>
        </authorList>
    </citation>
    <scope>NUCLEOTIDE SEQUENCE [LARGE SCALE GENOMIC DNA]</scope>
</reference>
<gene>
    <name evidence="1" type="ORF">US40_C0015G0001</name>
</gene>
<evidence type="ECO:0000313" key="2">
    <source>
        <dbReference type="Proteomes" id="UP000034917"/>
    </source>
</evidence>
<evidence type="ECO:0008006" key="3">
    <source>
        <dbReference type="Google" id="ProtNLM"/>
    </source>
</evidence>